<feature type="region of interest" description="Disordered" evidence="1">
    <location>
        <begin position="64"/>
        <end position="84"/>
    </location>
</feature>
<evidence type="ECO:0000313" key="2">
    <source>
        <dbReference type="EMBL" id="CAI9158123.1"/>
    </source>
</evidence>
<dbReference type="Proteomes" id="UP001176941">
    <property type="component" value="Chromosome 16"/>
</dbReference>
<gene>
    <name evidence="2" type="ORF">MRATA1EN1_LOCUS7085</name>
</gene>
<reference evidence="2" key="1">
    <citation type="submission" date="2023-04" db="EMBL/GenBank/DDBJ databases">
        <authorList>
            <consortium name="ELIXIR-Norway"/>
        </authorList>
    </citation>
    <scope>NUCLEOTIDE SEQUENCE [LARGE SCALE GENOMIC DNA]</scope>
</reference>
<proteinExistence type="predicted"/>
<dbReference type="EMBL" id="OX459952">
    <property type="protein sequence ID" value="CAI9158123.1"/>
    <property type="molecule type" value="Genomic_DNA"/>
</dbReference>
<sequence>MGIPGAFTVAAQSFVYRVAMPSLDLVHKMRGKEAAGPEDKAVCAAASKVPKRQVLHPLCHPFTGQRSRAQRPQYHTHVENVGAA</sequence>
<accession>A0ABN8Y987</accession>
<keyword evidence="3" id="KW-1185">Reference proteome</keyword>
<name>A0ABN8Y987_RANTA</name>
<organism evidence="2 3">
    <name type="scientific">Rangifer tarandus platyrhynchus</name>
    <name type="common">Svalbard reindeer</name>
    <dbReference type="NCBI Taxonomy" id="3082113"/>
    <lineage>
        <taxon>Eukaryota</taxon>
        <taxon>Metazoa</taxon>
        <taxon>Chordata</taxon>
        <taxon>Craniata</taxon>
        <taxon>Vertebrata</taxon>
        <taxon>Euteleostomi</taxon>
        <taxon>Mammalia</taxon>
        <taxon>Eutheria</taxon>
        <taxon>Laurasiatheria</taxon>
        <taxon>Artiodactyla</taxon>
        <taxon>Ruminantia</taxon>
        <taxon>Pecora</taxon>
        <taxon>Cervidae</taxon>
        <taxon>Odocoileinae</taxon>
        <taxon>Rangifer</taxon>
    </lineage>
</organism>
<protein>
    <submittedName>
        <fullName evidence="2">Uncharacterized protein</fullName>
    </submittedName>
</protein>
<evidence type="ECO:0000256" key="1">
    <source>
        <dbReference type="SAM" id="MobiDB-lite"/>
    </source>
</evidence>
<evidence type="ECO:0000313" key="3">
    <source>
        <dbReference type="Proteomes" id="UP001176941"/>
    </source>
</evidence>